<comment type="caution">
    <text evidence="2">The sequence shown here is derived from an EMBL/GenBank/DDBJ whole genome shotgun (WGS) entry which is preliminary data.</text>
</comment>
<organism evidence="2 3">
    <name type="scientific">Puccinia striiformis</name>
    <dbReference type="NCBI Taxonomy" id="27350"/>
    <lineage>
        <taxon>Eukaryota</taxon>
        <taxon>Fungi</taxon>
        <taxon>Dikarya</taxon>
        <taxon>Basidiomycota</taxon>
        <taxon>Pucciniomycotina</taxon>
        <taxon>Pucciniomycetes</taxon>
        <taxon>Pucciniales</taxon>
        <taxon>Pucciniaceae</taxon>
        <taxon>Puccinia</taxon>
    </lineage>
</organism>
<accession>A0A2S4WGB9</accession>
<protein>
    <recommendedName>
        <fullName evidence="4">Secreted protein</fullName>
    </recommendedName>
</protein>
<reference evidence="3" key="2">
    <citation type="journal article" date="2018" name="BMC Genomics">
        <title>Genomic insights into host adaptation between the wheat stripe rust pathogen (Puccinia striiformis f. sp. tritici) and the barley stripe rust pathogen (Puccinia striiformis f. sp. hordei).</title>
        <authorList>
            <person name="Xia C."/>
            <person name="Wang M."/>
            <person name="Yin C."/>
            <person name="Cornejo O.E."/>
            <person name="Hulbert S.H."/>
            <person name="Chen X."/>
        </authorList>
    </citation>
    <scope>NUCLEOTIDE SEQUENCE [LARGE SCALE GENOMIC DNA]</scope>
    <source>
        <strain evidence="3">93TX-2</strain>
    </source>
</reference>
<dbReference type="EMBL" id="PKSM01000029">
    <property type="protein sequence ID" value="POW20758.1"/>
    <property type="molecule type" value="Genomic_DNA"/>
</dbReference>
<reference evidence="3" key="3">
    <citation type="journal article" date="2018" name="Mol. Plant Microbe Interact.">
        <title>Genome sequence resources for the wheat stripe rust pathogen (Puccinia striiformis f. sp. tritici) and the barley stripe rust pathogen (Puccinia striiformis f. sp. hordei).</title>
        <authorList>
            <person name="Xia C."/>
            <person name="Wang M."/>
            <person name="Yin C."/>
            <person name="Cornejo O.E."/>
            <person name="Hulbert S.H."/>
            <person name="Chen X."/>
        </authorList>
    </citation>
    <scope>NUCLEOTIDE SEQUENCE [LARGE SCALE GENOMIC DNA]</scope>
    <source>
        <strain evidence="3">93TX-2</strain>
    </source>
</reference>
<keyword evidence="3" id="KW-1185">Reference proteome</keyword>
<proteinExistence type="predicted"/>
<evidence type="ECO:0000313" key="3">
    <source>
        <dbReference type="Proteomes" id="UP000238274"/>
    </source>
</evidence>
<dbReference type="Proteomes" id="UP000238274">
    <property type="component" value="Unassembled WGS sequence"/>
</dbReference>
<gene>
    <name evidence="2" type="ORF">PSHT_03172</name>
</gene>
<dbReference type="OrthoDB" id="2504822at2759"/>
<reference evidence="2 3" key="1">
    <citation type="submission" date="2017-12" db="EMBL/GenBank/DDBJ databases">
        <title>Gene loss provides genomic basis for host adaptation in cereal stripe rust fungi.</title>
        <authorList>
            <person name="Xia C."/>
        </authorList>
    </citation>
    <scope>NUCLEOTIDE SEQUENCE [LARGE SCALE GENOMIC DNA]</scope>
    <source>
        <strain evidence="2 3">93TX-2</strain>
    </source>
</reference>
<dbReference type="VEuPathDB" id="FungiDB:PSHT_03172"/>
<evidence type="ECO:0000313" key="2">
    <source>
        <dbReference type="EMBL" id="POW20758.1"/>
    </source>
</evidence>
<name>A0A2S4WGB9_9BASI</name>
<dbReference type="VEuPathDB" id="FungiDB:PSTT_04835"/>
<feature type="chain" id="PRO_5015422350" description="Secreted protein" evidence="1">
    <location>
        <begin position="24"/>
        <end position="280"/>
    </location>
</feature>
<evidence type="ECO:0000256" key="1">
    <source>
        <dbReference type="SAM" id="SignalP"/>
    </source>
</evidence>
<evidence type="ECO:0008006" key="4">
    <source>
        <dbReference type="Google" id="ProtNLM"/>
    </source>
</evidence>
<dbReference type="AlphaFoldDB" id="A0A2S4WGB9"/>
<feature type="signal peptide" evidence="1">
    <location>
        <begin position="1"/>
        <end position="23"/>
    </location>
</feature>
<sequence length="280" mass="31469">MNCNHFLAWLLLLPHFFHHQAFAMFGGLGKLVADDSREGLYYPLADESSMESSSKSVFSILTPAWIFRMAEYGRNILYSSSSKGIFSSIKRKYKGLTSSTTNPKSDAQLQSWLDKISATQKSAEMFGNKTDKSDSEDHVEATRMFLIDLNLGEEAPSFKAYSDEVTCVGELIKQFNKDMNERPGDYLSDEMKELIKEVMNQMSSVLQGSNNEELSKIAACAKALADITAAKRPASYQMTTLEKTNLGYIKALWDTYIRSSDDGKVNHLLDTLRNLWTAKV</sequence>
<keyword evidence="1" id="KW-0732">Signal</keyword>